<feature type="compositionally biased region" description="Basic residues" evidence="1">
    <location>
        <begin position="226"/>
        <end position="239"/>
    </location>
</feature>
<evidence type="ECO:0000313" key="3">
    <source>
        <dbReference type="Proteomes" id="UP000054560"/>
    </source>
</evidence>
<dbReference type="GeneID" id="25904689"/>
<name>A0A0L0G431_9EUKA</name>
<evidence type="ECO:0000256" key="1">
    <source>
        <dbReference type="SAM" id="MobiDB-lite"/>
    </source>
</evidence>
<sequence>MYERTGDTGCGTGFDRTFGAASYLFGPGYTVDLPVKAIELSDLSERAAWSRAVMITVSGICRRKNYLYHGIGIEPARAWRCSNNRTNTKLLEQPQKTTQKPPTADQRVVEPLWLGGALKGRPANQVLIGRDGVEKYASDEESVDTLRECLLAEKTLVDLQQREAREDEAAEEKRKEEYLRKQRRREQEREEWKAAKKKDKELTRQQGRSGDLRAQLSSRENSRSRSQQRSKTPRNRSQSRSRSPVRDRARSPPTFGASRFAPSSTTGSKAESFYRERG</sequence>
<reference evidence="2 3" key="1">
    <citation type="submission" date="2011-02" db="EMBL/GenBank/DDBJ databases">
        <title>The Genome Sequence of Sphaeroforma arctica JP610.</title>
        <authorList>
            <consortium name="The Broad Institute Genome Sequencing Platform"/>
            <person name="Russ C."/>
            <person name="Cuomo C."/>
            <person name="Young S.K."/>
            <person name="Zeng Q."/>
            <person name="Gargeya S."/>
            <person name="Alvarado L."/>
            <person name="Berlin A."/>
            <person name="Chapman S.B."/>
            <person name="Chen Z."/>
            <person name="Freedman E."/>
            <person name="Gellesch M."/>
            <person name="Goldberg J."/>
            <person name="Griggs A."/>
            <person name="Gujja S."/>
            <person name="Heilman E."/>
            <person name="Heiman D."/>
            <person name="Howarth C."/>
            <person name="Mehta T."/>
            <person name="Neiman D."/>
            <person name="Pearson M."/>
            <person name="Roberts A."/>
            <person name="Saif S."/>
            <person name="Shea T."/>
            <person name="Shenoy N."/>
            <person name="Sisk P."/>
            <person name="Stolte C."/>
            <person name="Sykes S."/>
            <person name="White J."/>
            <person name="Yandava C."/>
            <person name="Burger G."/>
            <person name="Gray M.W."/>
            <person name="Holland P.W.H."/>
            <person name="King N."/>
            <person name="Lang F.B.F."/>
            <person name="Roger A.J."/>
            <person name="Ruiz-Trillo I."/>
            <person name="Haas B."/>
            <person name="Nusbaum C."/>
            <person name="Birren B."/>
        </authorList>
    </citation>
    <scope>NUCLEOTIDE SEQUENCE [LARGE SCALE GENOMIC DNA]</scope>
    <source>
        <strain evidence="2 3">JP610</strain>
    </source>
</reference>
<evidence type="ECO:0000313" key="2">
    <source>
        <dbReference type="EMBL" id="KNC83561.1"/>
    </source>
</evidence>
<dbReference type="AlphaFoldDB" id="A0A0L0G431"/>
<dbReference type="EMBL" id="KQ241824">
    <property type="protein sequence ID" value="KNC83561.1"/>
    <property type="molecule type" value="Genomic_DNA"/>
</dbReference>
<organism evidence="2 3">
    <name type="scientific">Sphaeroforma arctica JP610</name>
    <dbReference type="NCBI Taxonomy" id="667725"/>
    <lineage>
        <taxon>Eukaryota</taxon>
        <taxon>Ichthyosporea</taxon>
        <taxon>Ichthyophonida</taxon>
        <taxon>Sphaeroforma</taxon>
    </lineage>
</organism>
<proteinExistence type="predicted"/>
<protein>
    <submittedName>
        <fullName evidence="2">Uncharacterized protein</fullName>
    </submittedName>
</protein>
<dbReference type="Proteomes" id="UP000054560">
    <property type="component" value="Unassembled WGS sequence"/>
</dbReference>
<gene>
    <name evidence="2" type="ORF">SARC_04185</name>
</gene>
<dbReference type="RefSeq" id="XP_014157463.1">
    <property type="nucleotide sequence ID" value="XM_014301988.1"/>
</dbReference>
<feature type="compositionally biased region" description="Basic and acidic residues" evidence="1">
    <location>
        <begin position="162"/>
        <end position="203"/>
    </location>
</feature>
<keyword evidence="3" id="KW-1185">Reference proteome</keyword>
<feature type="region of interest" description="Disordered" evidence="1">
    <location>
        <begin position="162"/>
        <end position="278"/>
    </location>
</feature>
<accession>A0A0L0G431</accession>